<evidence type="ECO:0000313" key="3">
    <source>
        <dbReference type="Proteomes" id="UP000650466"/>
    </source>
</evidence>
<dbReference type="InterPro" id="IPR021617">
    <property type="entry name" value="DUF3231"/>
</dbReference>
<evidence type="ECO:0000313" key="2">
    <source>
        <dbReference type="EMBL" id="MBD0383846.1"/>
    </source>
</evidence>
<gene>
    <name evidence="2" type="ORF">ICC18_27605</name>
</gene>
<keyword evidence="1" id="KW-0472">Membrane</keyword>
<dbReference type="Proteomes" id="UP000650466">
    <property type="component" value="Unassembled WGS sequence"/>
</dbReference>
<protein>
    <submittedName>
        <fullName evidence="2">DUF3231 family protein</fullName>
    </submittedName>
</protein>
<dbReference type="InterPro" id="IPR012347">
    <property type="entry name" value="Ferritin-like"/>
</dbReference>
<comment type="caution">
    <text evidence="2">The sequence shown here is derived from an EMBL/GenBank/DDBJ whole genome shotgun (WGS) entry which is preliminary data.</text>
</comment>
<name>A0A926QLF7_9BACL</name>
<reference evidence="2" key="1">
    <citation type="submission" date="2020-09" db="EMBL/GenBank/DDBJ databases">
        <title>Draft Genome Sequence of Paenibacillus sp. WST5.</title>
        <authorList>
            <person name="Bao Z."/>
        </authorList>
    </citation>
    <scope>NUCLEOTIDE SEQUENCE</scope>
    <source>
        <strain evidence="2">WST5</strain>
    </source>
</reference>
<dbReference type="EMBL" id="JACVVD010000013">
    <property type="protein sequence ID" value="MBD0383846.1"/>
    <property type="molecule type" value="Genomic_DNA"/>
</dbReference>
<accession>A0A926QLF7</accession>
<dbReference type="Gene3D" id="1.20.1260.10">
    <property type="match status" value="2"/>
</dbReference>
<evidence type="ECO:0000256" key="1">
    <source>
        <dbReference type="SAM" id="Phobius"/>
    </source>
</evidence>
<keyword evidence="1" id="KW-0812">Transmembrane</keyword>
<organism evidence="2 3">
    <name type="scientific">Paenibacillus sedimenti</name>
    <dbReference type="NCBI Taxonomy" id="2770274"/>
    <lineage>
        <taxon>Bacteria</taxon>
        <taxon>Bacillati</taxon>
        <taxon>Bacillota</taxon>
        <taxon>Bacilli</taxon>
        <taxon>Bacillales</taxon>
        <taxon>Paenibacillaceae</taxon>
        <taxon>Paenibacillus</taxon>
    </lineage>
</organism>
<proteinExistence type="predicted"/>
<feature type="transmembrane region" description="Helical" evidence="1">
    <location>
        <begin position="270"/>
        <end position="293"/>
    </location>
</feature>
<sequence>MHEKAKNEKEHNIRLTSPEMASLWTAYLNDTMAICVIKYMLEKVEDSQIKPVFEYASNLAEQHVQIIAGIFEEENFPIPFGFTDNDVNLSAPRLFSDTFWLMYLNEMTIHGLTGYNVGLTTATRSDIREYYTKCNTSSMELYHRTTDLLLSKGVFSRPPYISTPSNADYVKKQSFISGWFGDHRPLNSIEISNIFFNLKKDIVNRALQMGFSQVAKSQEVRNYMVRGVDLTFKHIEVFSSILHENDLPSPNRWESEVTNSNIAPFSDKLMMYHVMVLVGTAVGFYGAGMAVCMRTDIVLQYQRIILETQRYAEDGINIMIDNSWMEQPPQADDRKALAHI</sequence>
<dbReference type="RefSeq" id="WP_188177622.1">
    <property type="nucleotide sequence ID" value="NZ_JACVVD010000013.1"/>
</dbReference>
<keyword evidence="1" id="KW-1133">Transmembrane helix</keyword>
<dbReference type="AlphaFoldDB" id="A0A926QLF7"/>
<keyword evidence="3" id="KW-1185">Reference proteome</keyword>
<dbReference type="Pfam" id="PF11553">
    <property type="entry name" value="DUF3231"/>
    <property type="match status" value="2"/>
</dbReference>